<dbReference type="AlphaFoldDB" id="A0A8J6NM52"/>
<evidence type="ECO:0000256" key="1">
    <source>
        <dbReference type="SAM" id="MobiDB-lite"/>
    </source>
</evidence>
<dbReference type="Proteomes" id="UP000603434">
    <property type="component" value="Unassembled WGS sequence"/>
</dbReference>
<sequence length="114" mass="13275">MTKRLNVSDEFQKEYRQLLRLLYGDLQNDTDIQNIIKVYLKLGGDKLARPGIEIINKRFQKELQESIEESQMSDAIDAEDDIPKDPQKNSIPYSESDDLDDDDDKDGDDYPLDY</sequence>
<gene>
    <name evidence="2" type="ORF">H8E23_03750</name>
</gene>
<evidence type="ECO:0000313" key="2">
    <source>
        <dbReference type="EMBL" id="MBC8360494.1"/>
    </source>
</evidence>
<organism evidence="2 3">
    <name type="scientific">Candidatus Desulfatibia profunda</name>
    <dbReference type="NCBI Taxonomy" id="2841695"/>
    <lineage>
        <taxon>Bacteria</taxon>
        <taxon>Pseudomonadati</taxon>
        <taxon>Thermodesulfobacteriota</taxon>
        <taxon>Desulfobacteria</taxon>
        <taxon>Desulfobacterales</taxon>
        <taxon>Desulfobacterales incertae sedis</taxon>
        <taxon>Candidatus Desulfatibia</taxon>
    </lineage>
</organism>
<name>A0A8J6NM52_9BACT</name>
<comment type="caution">
    <text evidence="2">The sequence shown here is derived from an EMBL/GenBank/DDBJ whole genome shotgun (WGS) entry which is preliminary data.</text>
</comment>
<evidence type="ECO:0000313" key="3">
    <source>
        <dbReference type="Proteomes" id="UP000603434"/>
    </source>
</evidence>
<reference evidence="2 3" key="1">
    <citation type="submission" date="2020-08" db="EMBL/GenBank/DDBJ databases">
        <title>Bridging the membrane lipid divide: bacteria of the FCB group superphylum have the potential to synthesize archaeal ether lipids.</title>
        <authorList>
            <person name="Villanueva L."/>
            <person name="Von Meijenfeldt F.A.B."/>
            <person name="Westbye A.B."/>
            <person name="Yadav S."/>
            <person name="Hopmans E.C."/>
            <person name="Dutilh B.E."/>
            <person name="Sinninghe Damste J.S."/>
        </authorList>
    </citation>
    <scope>NUCLEOTIDE SEQUENCE [LARGE SCALE GENOMIC DNA]</scope>
    <source>
        <strain evidence="2">NIOZ-UU30</strain>
    </source>
</reference>
<feature type="compositionally biased region" description="Acidic residues" evidence="1">
    <location>
        <begin position="95"/>
        <end position="114"/>
    </location>
</feature>
<accession>A0A8J6NM52</accession>
<feature type="region of interest" description="Disordered" evidence="1">
    <location>
        <begin position="66"/>
        <end position="114"/>
    </location>
</feature>
<protein>
    <submittedName>
        <fullName evidence="2">Uncharacterized protein</fullName>
    </submittedName>
</protein>
<proteinExistence type="predicted"/>
<dbReference type="EMBL" id="JACNJH010000093">
    <property type="protein sequence ID" value="MBC8360494.1"/>
    <property type="molecule type" value="Genomic_DNA"/>
</dbReference>